<keyword evidence="2" id="KW-1185">Reference proteome</keyword>
<evidence type="ECO:0000313" key="2">
    <source>
        <dbReference type="Proteomes" id="UP000356253"/>
    </source>
</evidence>
<dbReference type="Proteomes" id="UP000356253">
    <property type="component" value="Unassembled WGS sequence"/>
</dbReference>
<name>A0AC61Y8T3_9FLAO</name>
<proteinExistence type="predicted"/>
<protein>
    <submittedName>
        <fullName evidence="1">Uncharacterized protein</fullName>
    </submittedName>
</protein>
<sequence length="59" mass="6579">MKKLVFLGIMGVFFSSMYASTPTEVKKEVRQEAASFPVYCDGVYAGEADSIQEAWDMCD</sequence>
<reference evidence="1" key="1">
    <citation type="submission" date="2019-09" db="EMBL/GenBank/DDBJ databases">
        <authorList>
            <person name="Rodrigo-Torres L."/>
            <person name="Arahal R. D."/>
            <person name="Lucena T."/>
        </authorList>
    </citation>
    <scope>NUCLEOTIDE SEQUENCE</scope>
    <source>
        <strain evidence="1">ISS653</strain>
    </source>
</reference>
<accession>A0AC61Y8T3</accession>
<gene>
    <name evidence="1" type="ORF">FVB9532_02195</name>
</gene>
<dbReference type="EMBL" id="CABVMM010000008">
    <property type="protein sequence ID" value="VVV00919.1"/>
    <property type="molecule type" value="Genomic_DNA"/>
</dbReference>
<evidence type="ECO:0000313" key="1">
    <source>
        <dbReference type="EMBL" id="VVV00919.1"/>
    </source>
</evidence>
<comment type="caution">
    <text evidence="1">The sequence shown here is derived from an EMBL/GenBank/DDBJ whole genome shotgun (WGS) entry which is preliminary data.</text>
</comment>
<organism evidence="1 2">
    <name type="scientific">Mesonia oceanica</name>
    <dbReference type="NCBI Taxonomy" id="2687242"/>
    <lineage>
        <taxon>Bacteria</taxon>
        <taxon>Pseudomonadati</taxon>
        <taxon>Bacteroidota</taxon>
        <taxon>Flavobacteriia</taxon>
        <taxon>Flavobacteriales</taxon>
        <taxon>Flavobacteriaceae</taxon>
        <taxon>Mesonia</taxon>
    </lineage>
</organism>